<dbReference type="Proteomes" id="UP000277582">
    <property type="component" value="Unassembled WGS sequence"/>
</dbReference>
<proteinExistence type="predicted"/>
<sequence length="82" mass="9101">MEIFTLTALLIIAAFFLIIVGMLLLLLHSLREGGKVEGGGVLVIGPFPIVFGTNQRIARDLMIIALIFMVAVVLLFLFMLRW</sequence>
<dbReference type="AlphaFoldDB" id="A0A3R9PTU5"/>
<keyword evidence="3" id="KW-1185">Reference proteome</keyword>
<dbReference type="InterPro" id="IPR002849">
    <property type="entry name" value="DUF131"/>
</dbReference>
<organism evidence="2 3">
    <name type="scientific">Candidatus Methanodesulfokora washburnensis</name>
    <dbReference type="NCBI Taxonomy" id="2478471"/>
    <lineage>
        <taxon>Archaea</taxon>
        <taxon>Thermoproteota</taxon>
        <taxon>Candidatus Korarchaeia</taxon>
        <taxon>Candidatus Korarchaeia incertae sedis</taxon>
        <taxon>Candidatus Methanodesulfokora</taxon>
    </lineage>
</organism>
<evidence type="ECO:0000313" key="3">
    <source>
        <dbReference type="Proteomes" id="UP000277582"/>
    </source>
</evidence>
<dbReference type="Pfam" id="PF01998">
    <property type="entry name" value="DUF131"/>
    <property type="match status" value="1"/>
</dbReference>
<feature type="transmembrane region" description="Helical" evidence="1">
    <location>
        <begin position="6"/>
        <end position="27"/>
    </location>
</feature>
<reference evidence="2 3" key="1">
    <citation type="submission" date="2018-10" db="EMBL/GenBank/DDBJ databases">
        <title>Co-occurring genomic capacity for anaerobic methane metabolism and dissimilatory sulfite reduction discovered in the Korarchaeota.</title>
        <authorList>
            <person name="Mckay L.J."/>
            <person name="Dlakic M."/>
            <person name="Fields M.W."/>
            <person name="Delmont T.O."/>
            <person name="Eren A.M."/>
            <person name="Jay Z.J."/>
            <person name="Klingelsmith K.B."/>
            <person name="Rusch D.B."/>
            <person name="Inskeep W.P."/>
        </authorList>
    </citation>
    <scope>NUCLEOTIDE SEQUENCE [LARGE SCALE GENOMIC DNA]</scope>
    <source>
        <strain evidence="2 3">MDKW</strain>
    </source>
</reference>
<keyword evidence="1" id="KW-0472">Membrane</keyword>
<accession>A0A3R9PTU5</accession>
<evidence type="ECO:0000313" key="2">
    <source>
        <dbReference type="EMBL" id="RSN72904.1"/>
    </source>
</evidence>
<comment type="caution">
    <text evidence="2">The sequence shown here is derived from an EMBL/GenBank/DDBJ whole genome shotgun (WGS) entry which is preliminary data.</text>
</comment>
<feature type="transmembrane region" description="Helical" evidence="1">
    <location>
        <begin position="61"/>
        <end position="80"/>
    </location>
</feature>
<keyword evidence="1" id="KW-1133">Transmembrane helix</keyword>
<dbReference type="RefSeq" id="WP_125672190.1">
    <property type="nucleotide sequence ID" value="NZ_RCOS01000135.1"/>
</dbReference>
<dbReference type="NCBIfam" id="TIGR00304">
    <property type="entry name" value="TIGR00304 family membrane protein"/>
    <property type="match status" value="1"/>
</dbReference>
<dbReference type="EMBL" id="RCOS01000135">
    <property type="protein sequence ID" value="RSN72904.1"/>
    <property type="molecule type" value="Genomic_DNA"/>
</dbReference>
<evidence type="ECO:0000256" key="1">
    <source>
        <dbReference type="SAM" id="Phobius"/>
    </source>
</evidence>
<protein>
    <submittedName>
        <fullName evidence="2">DUF131 domain-containing protein</fullName>
    </submittedName>
</protein>
<keyword evidence="1" id="KW-0812">Transmembrane</keyword>
<name>A0A3R9PTU5_9CREN</name>
<gene>
    <name evidence="2" type="ORF">D6D85_11965</name>
</gene>